<feature type="region of interest" description="Disordered" evidence="4">
    <location>
        <begin position="884"/>
        <end position="936"/>
    </location>
</feature>
<dbReference type="GO" id="GO:0006357">
    <property type="term" value="P:regulation of transcription by RNA polymerase II"/>
    <property type="evidence" value="ECO:0007669"/>
    <property type="project" value="TreeGrafter"/>
</dbReference>
<dbReference type="InterPro" id="IPR019787">
    <property type="entry name" value="Znf_PHD-finger"/>
</dbReference>
<feature type="region of interest" description="Disordered" evidence="4">
    <location>
        <begin position="1382"/>
        <end position="1404"/>
    </location>
</feature>
<keyword evidence="2" id="KW-0863">Zinc-finger</keyword>
<evidence type="ECO:0000256" key="2">
    <source>
        <dbReference type="ARBA" id="ARBA00022771"/>
    </source>
</evidence>
<dbReference type="InterPro" id="IPR011011">
    <property type="entry name" value="Znf_FYVE_PHD"/>
</dbReference>
<dbReference type="SMART" id="SM00249">
    <property type="entry name" value="PHD"/>
    <property type="match status" value="3"/>
</dbReference>
<dbReference type="PANTHER" id="PTHR13793:SF107">
    <property type="entry name" value="BROMODOMAIN-CONTAINING PROTEIN HOMOLOG"/>
    <property type="match status" value="1"/>
</dbReference>
<feature type="compositionally biased region" description="Pro residues" evidence="4">
    <location>
        <begin position="1273"/>
        <end position="1294"/>
    </location>
</feature>
<dbReference type="PANTHER" id="PTHR13793">
    <property type="entry name" value="PHD FINGER PROTEINS"/>
    <property type="match status" value="1"/>
</dbReference>
<keyword evidence="3" id="KW-0862">Zinc</keyword>
<dbReference type="GO" id="GO:0008270">
    <property type="term" value="F:zinc ion binding"/>
    <property type="evidence" value="ECO:0007669"/>
    <property type="project" value="UniProtKB-KW"/>
</dbReference>
<dbReference type="InterPro" id="IPR019786">
    <property type="entry name" value="Zinc_finger_PHD-type_CS"/>
</dbReference>
<dbReference type="PROSITE" id="PS51805">
    <property type="entry name" value="EPHD"/>
    <property type="match status" value="2"/>
</dbReference>
<feature type="compositionally biased region" description="Polar residues" evidence="4">
    <location>
        <begin position="1382"/>
        <end position="1402"/>
    </location>
</feature>
<evidence type="ECO:0000256" key="1">
    <source>
        <dbReference type="ARBA" id="ARBA00022723"/>
    </source>
</evidence>
<accession>M8C051</accession>
<proteinExistence type="predicted"/>
<sequence length="1534" mass="169379">MGDVEMLTPKLPFAHGELDPCLAIPFLGTTEDLLDQGETFDVAVAETSSYLGVGGEEVVSTKERSGQTMDFVSSMSVEQGIHDVVVQQLVTTGERGEQSLEQRLHDAVVKREWPMEVEQGSSSGGTASPTCADEAGTSLNWLLGARQRVVLTSERPNKKRKLIGVDAGLEQLVLLPRLGAQAGTMCDVCCLGETDMASNRMLCCNNCKVSVHQWCYGLHVVPDGQWLCTWCKYVESTGCSLKKDAGITLSMPCLLCPKEKGALKPVIGEPSRTADGGSLKFAHLFCTLWRPEALVEDMDSMEPITNVGWVQENQRKLVCNICKVKHGACIRCSHGACRTAFHPICARESKHQMEIWGKFGLPNVELRAFCSKHSSVGYVNSVEKGNNASEQSPTEVRLNDANLGSGKIPKLRFTRKKKDRSLNHETSSFNPDNLIKVETMEHGALPHKVRNLNAQATRSMEIDTDHPSVGDNLMRNSGDIAMVLKKLIERGNASVSDIASEVGISSASLEAALVGETTTFSHGLKLKIIKWLQKSAHILAVQAITLKGSSDVVQDNKLDGSDSTDSVNVKSSLVLEHKGATFEMSDSAVPKPSSPRSKDNDKILEEEKAIRSTGTTFENGKKNVVKGSADHEYFLAEDLAKEYTGNLSLVGGKDTSKEVDEKLISNSSSGNKVFDTSMEIPNQLQGTSLGRKSNDLTEAELGSEVEECVSSLDKTSSWGDNAKHGSDSVENGVVEPYFASCSFDDSHSYIHPFIKTKIAHLWNHDLKQNKQTQYHPDQLSKAKALGILDHPPDDEVEAETLFLQARLLDNAMVLKHRCEDLIVKVVQNLSCELDVFSKRKWDFIRVNQFLRDVREAKKRGRKEKRHKEAQAVLAEAAAAVAASSRNSTVRKDANDDVLRRESSPKFGAGSSRVAQRTPSLPRPKDSSKPSNSKVSQVTNSGIFHMPIYSKENALYCDVCMRGETVLNRVSVCSGCKQPAEYLEICIGRWKCELCEDISPEDASSSDQSDSNGTKLSLVRCALCHGTSGAFRKTIDGQWTHAFCAEWLLETKYMRGQDDPVSGMETLVKEKDTCCVCNIKVGACLKCNSEDCHTTFHPSCARDAGFYMNTKGFGTVAQHKAYCGKHSSEQKECLRAIMQSTFRSSLWSNLDLGKRGRTTLWNGGSSLNIALDFYHNETDAWKYWPEEVNSLKRTRVELEKFRLLCERVIKREKVKEPTSLTCYWVIEDEFPISSIRALPHPNYLVVTDIRLRIGKPRCSEEGSHGPSAKHRHPPTNPLPLAPPNMFPHHPLPPQLQPHAAAITSTAQDANLMDDFPATAASRTKSTILWRMLDIAKQVVAIPKWACQTTEVHKRGGERETVLCDHDILAKTKDTVVFSYRTPGASSESATTSVNNKSCSGTMQRSDDVTVDSSISGINTVRFSLNNRDAEGNTADSSRTLISFKRKFSERGPLAGKRLPQRSVNALLKLEDGKQKTKDNKQAETFQKELVMTSDQASTQNQRLPKGYAYVPRDSLSKEKPWKRNTQTHEPQEPGG</sequence>
<dbReference type="EnsemblPlants" id="EMT27594">
    <property type="protein sequence ID" value="EMT27594"/>
    <property type="gene ID" value="F775_09560"/>
</dbReference>
<dbReference type="InterPro" id="IPR001965">
    <property type="entry name" value="Znf_PHD"/>
</dbReference>
<name>M8C051_AEGTA</name>
<dbReference type="InterPro" id="IPR050701">
    <property type="entry name" value="Histone_Mod_Regulator"/>
</dbReference>
<feature type="compositionally biased region" description="Polar residues" evidence="4">
    <location>
        <begin position="1491"/>
        <end position="1501"/>
    </location>
</feature>
<evidence type="ECO:0000313" key="5">
    <source>
        <dbReference type="EnsemblPlants" id="EMT27594"/>
    </source>
</evidence>
<protein>
    <submittedName>
        <fullName evidence="5">PHD finger protein rhinoceros</fullName>
    </submittedName>
</protein>
<dbReference type="CDD" id="cd15571">
    <property type="entry name" value="ePHD"/>
    <property type="match status" value="1"/>
</dbReference>
<dbReference type="InterPro" id="IPR034732">
    <property type="entry name" value="EPHD"/>
</dbReference>
<feature type="compositionally biased region" description="Basic and acidic residues" evidence="4">
    <location>
        <begin position="889"/>
        <end position="903"/>
    </location>
</feature>
<feature type="region of interest" description="Disordered" evidence="4">
    <location>
        <begin position="584"/>
        <end position="603"/>
    </location>
</feature>
<keyword evidence="1" id="KW-0479">Metal-binding</keyword>
<feature type="region of interest" description="Disordered" evidence="4">
    <location>
        <begin position="1488"/>
        <end position="1534"/>
    </location>
</feature>
<dbReference type="PROSITE" id="PS01359">
    <property type="entry name" value="ZF_PHD_1"/>
    <property type="match status" value="1"/>
</dbReference>
<dbReference type="SUPFAM" id="SSF57903">
    <property type="entry name" value="FYVE/PHD zinc finger"/>
    <property type="match status" value="1"/>
</dbReference>
<dbReference type="InterPro" id="IPR013083">
    <property type="entry name" value="Znf_RING/FYVE/PHD"/>
</dbReference>
<reference evidence="5" key="1">
    <citation type="submission" date="2015-06" db="UniProtKB">
        <authorList>
            <consortium name="EnsemblPlants"/>
        </authorList>
    </citation>
    <scope>IDENTIFICATION</scope>
</reference>
<dbReference type="Gene3D" id="3.30.40.10">
    <property type="entry name" value="Zinc/RING finger domain, C3HC4 (zinc finger)"/>
    <property type="match status" value="3"/>
</dbReference>
<evidence type="ECO:0000256" key="3">
    <source>
        <dbReference type="ARBA" id="ARBA00022833"/>
    </source>
</evidence>
<dbReference type="Pfam" id="PF13832">
    <property type="entry name" value="zf-HC5HC2H_2"/>
    <property type="match status" value="2"/>
</dbReference>
<dbReference type="PROSITE" id="PS50016">
    <property type="entry name" value="ZF_PHD_2"/>
    <property type="match status" value="1"/>
</dbReference>
<evidence type="ECO:0000256" key="4">
    <source>
        <dbReference type="SAM" id="MobiDB-lite"/>
    </source>
</evidence>
<feature type="region of interest" description="Disordered" evidence="4">
    <location>
        <begin position="1255"/>
        <end position="1295"/>
    </location>
</feature>
<organism evidence="5">
    <name type="scientific">Aegilops tauschii</name>
    <name type="common">Tausch's goatgrass</name>
    <name type="synonym">Aegilops squarrosa</name>
    <dbReference type="NCBI Taxonomy" id="37682"/>
    <lineage>
        <taxon>Eukaryota</taxon>
        <taxon>Viridiplantae</taxon>
        <taxon>Streptophyta</taxon>
        <taxon>Embryophyta</taxon>
        <taxon>Tracheophyta</taxon>
        <taxon>Spermatophyta</taxon>
        <taxon>Magnoliopsida</taxon>
        <taxon>Liliopsida</taxon>
        <taxon>Poales</taxon>
        <taxon>Poaceae</taxon>
        <taxon>BOP clade</taxon>
        <taxon>Pooideae</taxon>
        <taxon>Triticodae</taxon>
        <taxon>Triticeae</taxon>
        <taxon>Triticinae</taxon>
        <taxon>Aegilops</taxon>
    </lineage>
</organism>